<organism evidence="1 2">
    <name type="scientific">Molossus molossus</name>
    <name type="common">Pallas' mastiff bat</name>
    <name type="synonym">Vespertilio molossus</name>
    <dbReference type="NCBI Taxonomy" id="27622"/>
    <lineage>
        <taxon>Eukaryota</taxon>
        <taxon>Metazoa</taxon>
        <taxon>Chordata</taxon>
        <taxon>Craniata</taxon>
        <taxon>Vertebrata</taxon>
        <taxon>Euteleostomi</taxon>
        <taxon>Mammalia</taxon>
        <taxon>Eutheria</taxon>
        <taxon>Laurasiatheria</taxon>
        <taxon>Chiroptera</taxon>
        <taxon>Yangochiroptera</taxon>
        <taxon>Molossidae</taxon>
        <taxon>Molossus</taxon>
    </lineage>
</organism>
<proteinExistence type="predicted"/>
<dbReference type="Proteomes" id="UP000550707">
    <property type="component" value="Unassembled WGS sequence"/>
</dbReference>
<dbReference type="AlphaFoldDB" id="A0A7J8JV85"/>
<name>A0A7J8JV85_MOLMO</name>
<reference evidence="1 2" key="1">
    <citation type="journal article" date="2020" name="Nature">
        <title>Six reference-quality genomes reveal evolution of bat adaptations.</title>
        <authorList>
            <person name="Jebb D."/>
            <person name="Huang Z."/>
            <person name="Pippel M."/>
            <person name="Hughes G.M."/>
            <person name="Lavrichenko K."/>
            <person name="Devanna P."/>
            <person name="Winkler S."/>
            <person name="Jermiin L.S."/>
            <person name="Skirmuntt E.C."/>
            <person name="Katzourakis A."/>
            <person name="Burkitt-Gray L."/>
            <person name="Ray D.A."/>
            <person name="Sullivan K.A.M."/>
            <person name="Roscito J.G."/>
            <person name="Kirilenko B.M."/>
            <person name="Davalos L.M."/>
            <person name="Corthals A.P."/>
            <person name="Power M.L."/>
            <person name="Jones G."/>
            <person name="Ransome R.D."/>
            <person name="Dechmann D.K.N."/>
            <person name="Locatelli A.G."/>
            <person name="Puechmaille S.J."/>
            <person name="Fedrigo O."/>
            <person name="Jarvis E.D."/>
            <person name="Hiller M."/>
            <person name="Vernes S.C."/>
            <person name="Myers E.W."/>
            <person name="Teeling E.C."/>
        </authorList>
    </citation>
    <scope>NUCLEOTIDE SEQUENCE [LARGE SCALE GENOMIC DNA]</scope>
    <source>
        <strain evidence="1">MMolMol1</strain>
        <tissue evidence="1">Muscle</tissue>
    </source>
</reference>
<gene>
    <name evidence="1" type="ORF">HJG59_007823</name>
</gene>
<keyword evidence="2" id="KW-1185">Reference proteome</keyword>
<protein>
    <submittedName>
        <fullName evidence="1">Uncharacterized protein</fullName>
    </submittedName>
</protein>
<comment type="caution">
    <text evidence="1">The sequence shown here is derived from an EMBL/GenBank/DDBJ whole genome shotgun (WGS) entry which is preliminary data.</text>
</comment>
<evidence type="ECO:0000313" key="1">
    <source>
        <dbReference type="EMBL" id="KAF6500767.1"/>
    </source>
</evidence>
<dbReference type="InParanoid" id="A0A7J8JV85"/>
<accession>A0A7J8JV85</accession>
<sequence length="133" mass="15403">MIFASDTSDKGLISKIYKELIKLNTKNINNPIINWAKNLDRHFSEEDIQMANRHMKRYSASLIIRYYLMPVRITIIKNQHTVLVRMWKKGNPCALLVGMQTGAATVESSMGFSSKKLKMELPYDPVIPLWEFI</sequence>
<evidence type="ECO:0000313" key="2">
    <source>
        <dbReference type="Proteomes" id="UP000550707"/>
    </source>
</evidence>
<dbReference type="EMBL" id="JACASF010000001">
    <property type="protein sequence ID" value="KAF6500767.1"/>
    <property type="molecule type" value="Genomic_DNA"/>
</dbReference>